<dbReference type="SUPFAM" id="SSF118310">
    <property type="entry name" value="AN1-like Zinc finger"/>
    <property type="match status" value="2"/>
</dbReference>
<name>T1GE66_MEGSC</name>
<dbReference type="Pfam" id="PF25403">
    <property type="entry name" value="zf-C2H2_ZFAND2"/>
    <property type="match status" value="1"/>
</dbReference>
<keyword evidence="1" id="KW-0479">Metal-binding</keyword>
<dbReference type="HOGENOM" id="CLU_061621_2_1_1"/>
<keyword evidence="3 5" id="KW-0863">Zinc-finger</keyword>
<evidence type="ECO:0000256" key="5">
    <source>
        <dbReference type="PROSITE-ProRule" id="PRU00449"/>
    </source>
</evidence>
<protein>
    <recommendedName>
        <fullName evidence="6">AN1-type domain-containing protein</fullName>
    </recommendedName>
</protein>
<dbReference type="EMBL" id="CAQQ02000367">
    <property type="status" value="NOT_ANNOTATED_CDS"/>
    <property type="molecule type" value="Genomic_DNA"/>
</dbReference>
<dbReference type="OMA" id="IQGNMVS"/>
<dbReference type="PANTHER" id="PTHR14677">
    <property type="entry name" value="ARSENITE INDUCUBLE RNA ASSOCIATED PROTEIN AIP-1-RELATED"/>
    <property type="match status" value="1"/>
</dbReference>
<dbReference type="STRING" id="36166.T1GE66"/>
<dbReference type="InterPro" id="IPR035896">
    <property type="entry name" value="AN1-like_Znf"/>
</dbReference>
<dbReference type="GO" id="GO:0043161">
    <property type="term" value="P:proteasome-mediated ubiquitin-dependent protein catabolic process"/>
    <property type="evidence" value="ECO:0007669"/>
    <property type="project" value="TreeGrafter"/>
</dbReference>
<dbReference type="PROSITE" id="PS51039">
    <property type="entry name" value="ZF_AN1"/>
    <property type="match status" value="2"/>
</dbReference>
<evidence type="ECO:0000256" key="3">
    <source>
        <dbReference type="ARBA" id="ARBA00022771"/>
    </source>
</evidence>
<dbReference type="Gene3D" id="4.10.1110.10">
    <property type="entry name" value="AN1-like Zinc finger"/>
    <property type="match status" value="2"/>
</dbReference>
<dbReference type="GO" id="GO:0045047">
    <property type="term" value="P:protein targeting to ER"/>
    <property type="evidence" value="ECO:0007669"/>
    <property type="project" value="TreeGrafter"/>
</dbReference>
<dbReference type="AlphaFoldDB" id="T1GE66"/>
<dbReference type="InterPro" id="IPR000058">
    <property type="entry name" value="Znf_AN1"/>
</dbReference>
<dbReference type="GO" id="GO:0005783">
    <property type="term" value="C:endoplasmic reticulum"/>
    <property type="evidence" value="ECO:0007669"/>
    <property type="project" value="TreeGrafter"/>
</dbReference>
<dbReference type="InterPro" id="IPR057357">
    <property type="entry name" value="Znf-C2H2_ZFAND2A/B"/>
</dbReference>
<dbReference type="FunFam" id="4.10.1110.10:FF:000003">
    <property type="entry name" value="AN1-type zinc finger protein 2B isoform X1"/>
    <property type="match status" value="1"/>
</dbReference>
<reference evidence="8" key="1">
    <citation type="submission" date="2013-02" db="EMBL/GenBank/DDBJ databases">
        <authorList>
            <person name="Hughes D."/>
        </authorList>
    </citation>
    <scope>NUCLEOTIDE SEQUENCE</scope>
    <source>
        <strain>Durham</strain>
        <strain evidence="8">NC isolate 2 -- Noor lab</strain>
    </source>
</reference>
<dbReference type="SMART" id="SM00154">
    <property type="entry name" value="ZnF_AN1"/>
    <property type="match status" value="2"/>
</dbReference>
<keyword evidence="8" id="KW-1185">Reference proteome</keyword>
<evidence type="ECO:0000256" key="1">
    <source>
        <dbReference type="ARBA" id="ARBA00022723"/>
    </source>
</evidence>
<dbReference type="EnsemblMetazoa" id="MESCA001624-RA">
    <property type="protein sequence ID" value="MESCA001624-PA"/>
    <property type="gene ID" value="MESCA001624"/>
</dbReference>
<evidence type="ECO:0000256" key="4">
    <source>
        <dbReference type="ARBA" id="ARBA00022833"/>
    </source>
</evidence>
<evidence type="ECO:0000313" key="8">
    <source>
        <dbReference type="Proteomes" id="UP000015102"/>
    </source>
</evidence>
<evidence type="ECO:0000313" key="7">
    <source>
        <dbReference type="EnsemblMetazoa" id="MESCA001624-PA"/>
    </source>
</evidence>
<dbReference type="Pfam" id="PF01428">
    <property type="entry name" value="zf-AN1"/>
    <property type="match status" value="2"/>
</dbReference>
<organism evidence="7 8">
    <name type="scientific">Megaselia scalaris</name>
    <name type="common">Humpbacked fly</name>
    <name type="synonym">Phora scalaris</name>
    <dbReference type="NCBI Taxonomy" id="36166"/>
    <lineage>
        <taxon>Eukaryota</taxon>
        <taxon>Metazoa</taxon>
        <taxon>Ecdysozoa</taxon>
        <taxon>Arthropoda</taxon>
        <taxon>Hexapoda</taxon>
        <taxon>Insecta</taxon>
        <taxon>Pterygota</taxon>
        <taxon>Neoptera</taxon>
        <taxon>Endopterygota</taxon>
        <taxon>Diptera</taxon>
        <taxon>Brachycera</taxon>
        <taxon>Muscomorpha</taxon>
        <taxon>Platypezoidea</taxon>
        <taxon>Phoridae</taxon>
        <taxon>Megaseliini</taxon>
        <taxon>Megaselia</taxon>
    </lineage>
</organism>
<evidence type="ECO:0000259" key="6">
    <source>
        <dbReference type="PROSITE" id="PS51039"/>
    </source>
</evidence>
<evidence type="ECO:0000256" key="2">
    <source>
        <dbReference type="ARBA" id="ARBA00022737"/>
    </source>
</evidence>
<accession>T1GE66</accession>
<dbReference type="GO" id="GO:0008270">
    <property type="term" value="F:zinc ion binding"/>
    <property type="evidence" value="ECO:0007669"/>
    <property type="project" value="UniProtKB-KW"/>
</dbReference>
<dbReference type="PANTHER" id="PTHR14677:SF20">
    <property type="entry name" value="ZINC FINGER AN1-TYPE CONTAINING 2A-RELATED"/>
    <property type="match status" value="1"/>
</dbReference>
<proteinExistence type="predicted"/>
<feature type="domain" description="AN1-type" evidence="6">
    <location>
        <begin position="4"/>
        <end position="52"/>
    </location>
</feature>
<keyword evidence="4" id="KW-0862">Zinc</keyword>
<keyword evidence="2" id="KW-0677">Repeat</keyword>
<sequence length="215" mass="24134">MEFPHLGQHCSESTCNKLDFLPMKCDSCDKIFCSEHFNYDVHSCPGAHRKNFQVPVCPLCGEPVPTPRGVQPDQTVGEHIDKFCKSDTKKIYTNRCTYKTCKKKELIPVQCGTCKMNFCLRHRHTSDHECKGPIQAQRNAAAVAAEARRKPTSLFTFGTANSSSVVNPRQNAPTSNQVQTIQSIQGNMVSGYKFKIEKVLENSSEESSKISLWLM</sequence>
<feature type="domain" description="AN1-type" evidence="6">
    <location>
        <begin position="90"/>
        <end position="138"/>
    </location>
</feature>
<dbReference type="Proteomes" id="UP000015102">
    <property type="component" value="Unassembled WGS sequence"/>
</dbReference>
<reference evidence="7" key="2">
    <citation type="submission" date="2015-06" db="UniProtKB">
        <authorList>
            <consortium name="EnsemblMetazoa"/>
        </authorList>
    </citation>
    <scope>IDENTIFICATION</scope>
</reference>